<dbReference type="InterPro" id="IPR003593">
    <property type="entry name" value="AAA+_ATPase"/>
</dbReference>
<dbReference type="SMART" id="SM00382">
    <property type="entry name" value="AAA"/>
    <property type="match status" value="2"/>
</dbReference>
<dbReference type="Gene3D" id="3.40.50.300">
    <property type="entry name" value="P-loop containing nucleotide triphosphate hydrolases"/>
    <property type="match status" value="4"/>
</dbReference>
<sequence length="1681" mass="184998">MPVSDAVDAEAAAWALQLVRRVGERAAVWSTAATSTSRKNVSVALNAVDDHADEAGPEWTTNVCERFLESVERVAGGGVEAGELARAVLALLGDRSADADRLQGELFDLVADFDVTALLLQLRPQLQRDVRAVERAIGRRWGAPAGARRTPPSADTGPSLCEREKRLRLRRLERLITSGDIDVQAVVEYLAQQQVDDADERQLAMHLVQEHLRAQGTTDGRRMPAGAALPARAQRTVREDVECVDVPAPPPRPDAASERLPVAEVIDARLTGLFEDTPTLNVIQSRVYPIAYGSNENMLICAPTGAGKTHIALLAIAREMLQTPPGRRWRCIYVAPMKALAGELVRKFTRRLSPLGVRVLEYTGDVRRTRRQAAEAHVLVTTPEKWDVVTRTSGDWHSQLIDPLRLLIIDEVHLLHDDRGAVLEAIVARTLRLVEVRQRGIRLVGLSATLPNSGDVAEFLRVRPDRGLFVFDGAYRPVPLQQRFLGIAERRQQGQSLAARRTRMNQVCFEQVVELLGGGHQCMVFVHARKETQRVARALLDMAAQREQRSLFLPPGAASLPREALQSVNRQLHSAEVRSLALCGVGIHHAGLLRADRLLIERLFEAGHLRLLVCTATLAWGVNLPARGVIIRGTELYDVQRGGTVDLSMLDVMQIFGRAGRPQYDTLGLGVIITARDRLPYYLRLLTQQMPIESHLLDGTALVDHLNAEVVLGSVASLHDAFEWMSYLFLAVRVGKNPLHYGVSWSELLHDRRLVAFRMRQVQDALETLHASGMIAYEGSADGELAAAAAATAVEATDLGRIASHFYVGQRTVSAWREQLRADMSSAALLRLVSAAHEFEQLALREDEVSELERLAAVACPFPMRCRRRRRRGDPESPDGDRPLVDDVSVKVNVLLQSYVSREEPVSFALLSDTAFVVQSFERLLRAILEVAIGRGYAALAVRALELARAVSQRVWAFAHPLRQVRGRVGGSGVLTESVMAILEGIGAPAQLEGLVGDVDDQHSVLAELFPNAHERRAVRTLAQSIPRIAGRCTARPLAAGLLQLVVRITPQWQWNAQLSGADERSSESWWVWVECGERVVQTQRVRIARRQACGEDDAAVLQQLLFQVVLPADANAPPPTLAVRFLSETWHGGDRCERLVALDDMRWPDEATAPTPLLDLRLLPRACVGDWPLARRVLGDIAHWNPLQTQVFHAVYHTDECLLIAAPPGSGKSTLADLVILRALRQEQHTKPVLLVAASPTLARMRAAQWREWAPATDGWRVVAVPDAEAAGDMTKWSQARKAHLVCASPSALLHCVAAASSSSSSAWLPWRWAHTVVLDDLHFLDSALSSDYEGVLTQMRRYGTASTRLVALASPVAPAATLGAWLGVPARRVWSFAPTTRPVPCAVRVRPLAAAEYTARMNIASRLVYTALCQSDEPMALVFVASRAQGYDTAWQLIRLAASGGMPRRWVRDAGLPLAAVRSASLRHVLEFGVGVLHEGSGEREWALLDRWFAQGRLAVLIAAAGVAWRLQSRAPLVAIKGSEYVDAASGRREDMPLPLLLHLLGRAGRMWMDRRALALVLVREAVADFYQAVLRRPCPLESRLMAEGSALEALLSQEVRAGRMRTPDDALVLLRHSYGWRRLSDNPAYYESRGTVESCAADRVEQALMHLATAGDVVVQARKDPTGTHLTVQTAPRG</sequence>
<dbReference type="FunFam" id="1.10.10.10:FF:000024">
    <property type="entry name" value="U5 small nuclear ribonucleoprotein helicase"/>
    <property type="match status" value="1"/>
</dbReference>
<dbReference type="GO" id="GO:0004386">
    <property type="term" value="F:helicase activity"/>
    <property type="evidence" value="ECO:0007669"/>
    <property type="project" value="UniProtKB-KW"/>
</dbReference>
<evidence type="ECO:0000259" key="6">
    <source>
        <dbReference type="PROSITE" id="PS51194"/>
    </source>
</evidence>
<dbReference type="InterPro" id="IPR001650">
    <property type="entry name" value="Helicase_C-like"/>
</dbReference>
<dbReference type="Gene3D" id="1.10.3380.10">
    <property type="entry name" value="Sec63 N-terminal domain-like domain"/>
    <property type="match status" value="1"/>
</dbReference>
<accession>A0AAV9IXP9</accession>
<gene>
    <name evidence="7" type="ORF">CDCA_CDCA10G2890</name>
</gene>
<dbReference type="SMART" id="SM00487">
    <property type="entry name" value="DEXDc"/>
    <property type="match status" value="2"/>
</dbReference>
<dbReference type="SUPFAM" id="SSF46785">
    <property type="entry name" value="Winged helix' DNA-binding domain"/>
    <property type="match status" value="1"/>
</dbReference>
<evidence type="ECO:0000256" key="3">
    <source>
        <dbReference type="ARBA" id="ARBA00022806"/>
    </source>
</evidence>
<keyword evidence="4" id="KW-0067">ATP-binding</keyword>
<protein>
    <submittedName>
        <fullName evidence="7">Uncharacterized protein</fullName>
    </submittedName>
</protein>
<dbReference type="PANTHER" id="PTHR47961:SF13">
    <property type="entry name" value="ACTIVATING SIGNAL COINTEGRATOR 1 COMPLEX SUBUNIT 3"/>
    <property type="match status" value="1"/>
</dbReference>
<name>A0AAV9IXP9_CYACA</name>
<feature type="domain" description="Helicase ATP-binding" evidence="5">
    <location>
        <begin position="289"/>
        <end position="468"/>
    </location>
</feature>
<feature type="domain" description="Helicase ATP-binding" evidence="5">
    <location>
        <begin position="1194"/>
        <end position="1376"/>
    </location>
</feature>
<dbReference type="InterPro" id="IPR004179">
    <property type="entry name" value="Sec63-dom"/>
</dbReference>
<dbReference type="EMBL" id="JANCYW010000010">
    <property type="protein sequence ID" value="KAK4536865.1"/>
    <property type="molecule type" value="Genomic_DNA"/>
</dbReference>
<organism evidence="7 8">
    <name type="scientific">Cyanidium caldarium</name>
    <name type="common">Red alga</name>
    <dbReference type="NCBI Taxonomy" id="2771"/>
    <lineage>
        <taxon>Eukaryota</taxon>
        <taxon>Rhodophyta</taxon>
        <taxon>Bangiophyceae</taxon>
        <taxon>Cyanidiales</taxon>
        <taxon>Cyanidiaceae</taxon>
        <taxon>Cyanidium</taxon>
    </lineage>
</organism>
<evidence type="ECO:0000313" key="7">
    <source>
        <dbReference type="EMBL" id="KAK4536865.1"/>
    </source>
</evidence>
<dbReference type="SMART" id="SM00490">
    <property type="entry name" value="HELICc"/>
    <property type="match status" value="1"/>
</dbReference>
<dbReference type="GO" id="GO:0003676">
    <property type="term" value="F:nucleic acid binding"/>
    <property type="evidence" value="ECO:0007669"/>
    <property type="project" value="InterPro"/>
</dbReference>
<dbReference type="InterPro" id="IPR014001">
    <property type="entry name" value="Helicase_ATP-bd"/>
</dbReference>
<dbReference type="PROSITE" id="PS51194">
    <property type="entry name" value="HELICASE_CTER"/>
    <property type="match status" value="1"/>
</dbReference>
<evidence type="ECO:0000313" key="8">
    <source>
        <dbReference type="Proteomes" id="UP001301350"/>
    </source>
</evidence>
<keyword evidence="1" id="KW-0547">Nucleotide-binding</keyword>
<dbReference type="Pfam" id="PF00271">
    <property type="entry name" value="Helicase_C"/>
    <property type="match status" value="1"/>
</dbReference>
<dbReference type="InterPro" id="IPR027417">
    <property type="entry name" value="P-loop_NTPase"/>
</dbReference>
<evidence type="ECO:0000256" key="4">
    <source>
        <dbReference type="ARBA" id="ARBA00022840"/>
    </source>
</evidence>
<reference evidence="7 8" key="1">
    <citation type="submission" date="2022-07" db="EMBL/GenBank/DDBJ databases">
        <title>Genome-wide signatures of adaptation to extreme environments.</title>
        <authorList>
            <person name="Cho C.H."/>
            <person name="Yoon H.S."/>
        </authorList>
    </citation>
    <scope>NUCLEOTIDE SEQUENCE [LARGE SCALE GENOMIC DNA]</scope>
    <source>
        <strain evidence="7 8">DBV 063 E5</strain>
    </source>
</reference>
<comment type="caution">
    <text evidence="7">The sequence shown here is derived from an EMBL/GenBank/DDBJ whole genome shotgun (WGS) entry which is preliminary data.</text>
</comment>
<dbReference type="SUPFAM" id="SSF158702">
    <property type="entry name" value="Sec63 N-terminal domain-like"/>
    <property type="match status" value="1"/>
</dbReference>
<keyword evidence="3" id="KW-0347">Helicase</keyword>
<feature type="domain" description="Helicase C-terminal" evidence="6">
    <location>
        <begin position="508"/>
        <end position="710"/>
    </location>
</feature>
<dbReference type="InterPro" id="IPR036388">
    <property type="entry name" value="WH-like_DNA-bd_sf"/>
</dbReference>
<dbReference type="Pfam" id="PF23445">
    <property type="entry name" value="WHD_SNRNP200"/>
    <property type="match status" value="1"/>
</dbReference>
<evidence type="ECO:0000256" key="1">
    <source>
        <dbReference type="ARBA" id="ARBA00022741"/>
    </source>
</evidence>
<proteinExistence type="predicted"/>
<dbReference type="Pfam" id="PF00270">
    <property type="entry name" value="DEAD"/>
    <property type="match status" value="2"/>
</dbReference>
<dbReference type="SUPFAM" id="SSF52540">
    <property type="entry name" value="P-loop containing nucleoside triphosphate hydrolases"/>
    <property type="match status" value="2"/>
</dbReference>
<dbReference type="InterPro" id="IPR057842">
    <property type="entry name" value="WH_MER3"/>
</dbReference>
<dbReference type="InterPro" id="IPR011545">
    <property type="entry name" value="DEAD/DEAH_box_helicase_dom"/>
</dbReference>
<dbReference type="Pfam" id="PF02889">
    <property type="entry name" value="Sec63"/>
    <property type="match status" value="1"/>
</dbReference>
<dbReference type="CDD" id="cd18795">
    <property type="entry name" value="SF2_C_Ski2"/>
    <property type="match status" value="1"/>
</dbReference>
<dbReference type="SMART" id="SM00973">
    <property type="entry name" value="Sec63"/>
    <property type="match status" value="1"/>
</dbReference>
<keyword evidence="8" id="KW-1185">Reference proteome</keyword>
<dbReference type="PROSITE" id="PS51192">
    <property type="entry name" value="HELICASE_ATP_BIND_1"/>
    <property type="match status" value="2"/>
</dbReference>
<evidence type="ECO:0000259" key="5">
    <source>
        <dbReference type="PROSITE" id="PS51192"/>
    </source>
</evidence>
<dbReference type="InterPro" id="IPR036390">
    <property type="entry name" value="WH_DNA-bd_sf"/>
</dbReference>
<dbReference type="GO" id="GO:0005524">
    <property type="term" value="F:ATP binding"/>
    <property type="evidence" value="ECO:0007669"/>
    <property type="project" value="UniProtKB-KW"/>
</dbReference>
<dbReference type="InterPro" id="IPR035892">
    <property type="entry name" value="C2_domain_sf"/>
</dbReference>
<dbReference type="FunFam" id="3.40.50.300:FF:003287">
    <property type="entry name" value="U5 small nuclear ribonucleoprotein 200 kDa helicase"/>
    <property type="match status" value="1"/>
</dbReference>
<dbReference type="PANTHER" id="PTHR47961">
    <property type="entry name" value="DNA POLYMERASE THETA, PUTATIVE (AFU_ORTHOLOGUE AFUA_1G05260)-RELATED"/>
    <property type="match status" value="1"/>
</dbReference>
<dbReference type="Gene3D" id="1.10.10.10">
    <property type="entry name" value="Winged helix-like DNA-binding domain superfamily/Winged helix DNA-binding domain"/>
    <property type="match status" value="2"/>
</dbReference>
<dbReference type="FunFam" id="3.40.50.300:FF:000062">
    <property type="entry name" value="U5 small nuclear ribonucleoprotein helicase"/>
    <property type="match status" value="1"/>
</dbReference>
<dbReference type="GO" id="GO:0016787">
    <property type="term" value="F:hydrolase activity"/>
    <property type="evidence" value="ECO:0007669"/>
    <property type="project" value="UniProtKB-KW"/>
</dbReference>
<keyword evidence="2" id="KW-0378">Hydrolase</keyword>
<dbReference type="Gene3D" id="2.60.40.150">
    <property type="entry name" value="C2 domain"/>
    <property type="match status" value="1"/>
</dbReference>
<dbReference type="InterPro" id="IPR050474">
    <property type="entry name" value="Hel308_SKI2-like"/>
</dbReference>
<evidence type="ECO:0000256" key="2">
    <source>
        <dbReference type="ARBA" id="ARBA00022801"/>
    </source>
</evidence>
<dbReference type="Proteomes" id="UP001301350">
    <property type="component" value="Unassembled WGS sequence"/>
</dbReference>